<feature type="domain" description="DNA circulation N-terminal" evidence="1">
    <location>
        <begin position="3"/>
        <end position="30"/>
    </location>
</feature>
<dbReference type="EMBL" id="CAAHDN010000018">
    <property type="protein sequence ID" value="VGM96242.1"/>
    <property type="molecule type" value="Genomic_DNA"/>
</dbReference>
<evidence type="ECO:0000313" key="2">
    <source>
        <dbReference type="EMBL" id="VGM96242.1"/>
    </source>
</evidence>
<protein>
    <recommendedName>
        <fullName evidence="1">DNA circulation N-terminal domain-containing protein</fullName>
    </recommendedName>
</protein>
<organism evidence="2">
    <name type="scientific">uncultured Avibacterium sp</name>
    <dbReference type="NCBI Taxonomy" id="1936169"/>
    <lineage>
        <taxon>Bacteria</taxon>
        <taxon>Pseudomonadati</taxon>
        <taxon>Pseudomonadota</taxon>
        <taxon>Gammaproteobacteria</taxon>
        <taxon>Pasteurellales</taxon>
        <taxon>Pasteurellaceae</taxon>
        <taxon>Avibacterium</taxon>
        <taxon>environmental samples</taxon>
    </lineage>
</organism>
<proteinExistence type="predicted"/>
<accession>A0A486XF88</accession>
<evidence type="ECO:0000259" key="1">
    <source>
        <dbReference type="Pfam" id="PF07157"/>
    </source>
</evidence>
<gene>
    <name evidence="2" type="ORF">NCTC4101_01657</name>
</gene>
<dbReference type="InterPro" id="IPR009826">
    <property type="entry name" value="DNA_circ_N"/>
</dbReference>
<reference evidence="2" key="1">
    <citation type="submission" date="2019-03" db="EMBL/GenBank/DDBJ databases">
        <authorList>
            <consortium name="Pathogen Informatics"/>
        </authorList>
    </citation>
    <scope>NUCLEOTIDE SEQUENCE</scope>
    <source>
        <strain evidence="2">Unknown</strain>
    </source>
</reference>
<name>A0A486XF88_9PAST</name>
<dbReference type="Pfam" id="PF07157">
    <property type="entry name" value="DNA_circ_N"/>
    <property type="match status" value="1"/>
</dbReference>
<dbReference type="AlphaFoldDB" id="A0A486XF88"/>
<sequence>MPIQHASYRGVRFDVISVDDELNRATIDHA</sequence>